<dbReference type="Proteomes" id="UP001341281">
    <property type="component" value="Chromosome 04"/>
</dbReference>
<gene>
    <name evidence="1" type="ORF">U9M48_016917</name>
</gene>
<protein>
    <submittedName>
        <fullName evidence="1">Uncharacterized protein</fullName>
    </submittedName>
</protein>
<accession>A0AAQ3WNN5</accession>
<evidence type="ECO:0000313" key="1">
    <source>
        <dbReference type="EMBL" id="WVZ67900.1"/>
    </source>
</evidence>
<dbReference type="AlphaFoldDB" id="A0AAQ3WNN5"/>
<organism evidence="1 2">
    <name type="scientific">Paspalum notatum var. saurae</name>
    <dbReference type="NCBI Taxonomy" id="547442"/>
    <lineage>
        <taxon>Eukaryota</taxon>
        <taxon>Viridiplantae</taxon>
        <taxon>Streptophyta</taxon>
        <taxon>Embryophyta</taxon>
        <taxon>Tracheophyta</taxon>
        <taxon>Spermatophyta</taxon>
        <taxon>Magnoliopsida</taxon>
        <taxon>Liliopsida</taxon>
        <taxon>Poales</taxon>
        <taxon>Poaceae</taxon>
        <taxon>PACMAD clade</taxon>
        <taxon>Panicoideae</taxon>
        <taxon>Andropogonodae</taxon>
        <taxon>Paspaleae</taxon>
        <taxon>Paspalinae</taxon>
        <taxon>Paspalum</taxon>
    </lineage>
</organism>
<feature type="non-terminal residue" evidence="1">
    <location>
        <position position="1"/>
    </location>
</feature>
<proteinExistence type="predicted"/>
<keyword evidence="2" id="KW-1185">Reference proteome</keyword>
<evidence type="ECO:0000313" key="2">
    <source>
        <dbReference type="Proteomes" id="UP001341281"/>
    </source>
</evidence>
<sequence>LGWGLPRLEVRRLPSRTTTGDRLSPTPLLFFALSPLSLLPLPFSLCPPLSSALRPFPTPRLSISAARAPFPYTSAAAGSHITSPPPPARPRNHRILWCFLAASASAAGRPLAALPAAIRTSLSAAEADHR</sequence>
<dbReference type="EMBL" id="CP144748">
    <property type="protein sequence ID" value="WVZ67900.1"/>
    <property type="molecule type" value="Genomic_DNA"/>
</dbReference>
<reference evidence="1 2" key="1">
    <citation type="submission" date="2024-02" db="EMBL/GenBank/DDBJ databases">
        <title>High-quality chromosome-scale genome assembly of Pensacola bahiagrass (Paspalum notatum Flugge var. saurae).</title>
        <authorList>
            <person name="Vega J.M."/>
            <person name="Podio M."/>
            <person name="Orjuela J."/>
            <person name="Siena L.A."/>
            <person name="Pessino S.C."/>
            <person name="Combes M.C."/>
            <person name="Mariac C."/>
            <person name="Albertini E."/>
            <person name="Pupilli F."/>
            <person name="Ortiz J.P.A."/>
            <person name="Leblanc O."/>
        </authorList>
    </citation>
    <scope>NUCLEOTIDE SEQUENCE [LARGE SCALE GENOMIC DNA]</scope>
    <source>
        <strain evidence="1">R1</strain>
        <tissue evidence="1">Leaf</tissue>
    </source>
</reference>
<name>A0AAQ3WNN5_PASNO</name>